<dbReference type="PROSITE" id="PS00624">
    <property type="entry name" value="GMC_OXRED_2"/>
    <property type="match status" value="2"/>
</dbReference>
<dbReference type="GO" id="GO:0050660">
    <property type="term" value="F:flavin adenine dinucleotide binding"/>
    <property type="evidence" value="ECO:0007669"/>
    <property type="project" value="InterPro"/>
</dbReference>
<dbReference type="InterPro" id="IPR000172">
    <property type="entry name" value="GMC_OxRdtase_N"/>
</dbReference>
<dbReference type="Pfam" id="PF00732">
    <property type="entry name" value="GMC_oxred_N"/>
    <property type="match status" value="2"/>
</dbReference>
<evidence type="ECO:0000313" key="6">
    <source>
        <dbReference type="Proteomes" id="UP000008237"/>
    </source>
</evidence>
<evidence type="ECO:0000313" key="5">
    <source>
        <dbReference type="EMBL" id="EFN84155.1"/>
    </source>
</evidence>
<evidence type="ECO:0000256" key="2">
    <source>
        <dbReference type="RuleBase" id="RU003968"/>
    </source>
</evidence>
<feature type="domain" description="Glucose-methanol-choline oxidoreductase N-terminal" evidence="3">
    <location>
        <begin position="754"/>
        <end position="777"/>
    </location>
</feature>
<dbReference type="GO" id="GO:0016614">
    <property type="term" value="F:oxidoreductase activity, acting on CH-OH group of donors"/>
    <property type="evidence" value="ECO:0007669"/>
    <property type="project" value="InterPro"/>
</dbReference>
<reference evidence="5 6" key="1">
    <citation type="journal article" date="2010" name="Science">
        <title>Genomic comparison of the ants Camponotus floridanus and Harpegnathos saltator.</title>
        <authorList>
            <person name="Bonasio R."/>
            <person name="Zhang G."/>
            <person name="Ye C."/>
            <person name="Mutti N.S."/>
            <person name="Fang X."/>
            <person name="Qin N."/>
            <person name="Donahue G."/>
            <person name="Yang P."/>
            <person name="Li Q."/>
            <person name="Li C."/>
            <person name="Zhang P."/>
            <person name="Huang Z."/>
            <person name="Berger S.L."/>
            <person name="Reinberg D."/>
            <person name="Wang J."/>
            <person name="Liebig J."/>
        </authorList>
    </citation>
    <scope>NUCLEOTIDE SEQUENCE [LARGE SCALE GENOMIC DNA]</scope>
    <source>
        <strain evidence="5 6">R22 G/1</strain>
    </source>
</reference>
<protein>
    <submittedName>
        <fullName evidence="5">Glucose dehydrogenase [acceptor]</fullName>
    </submittedName>
</protein>
<feature type="domain" description="Glucose-methanol-choline oxidoreductase N-terminal" evidence="4">
    <location>
        <begin position="932"/>
        <end position="946"/>
    </location>
</feature>
<gene>
    <name evidence="5" type="ORF">EAI_11192</name>
</gene>
<evidence type="ECO:0000256" key="1">
    <source>
        <dbReference type="ARBA" id="ARBA00010790"/>
    </source>
</evidence>
<keyword evidence="2" id="KW-0285">Flavoprotein</keyword>
<name>E2BJJ8_HARSA</name>
<sequence length="1246" mass="139815">MARLSVTHMLTSFRTERLFLAVLWYLIINLRPDILDEEHRVHLVPVQEMLAEYDYVIIGGGSAGCVMASRLSEEQDRTVLLLEAGVDEIVLSDVPLVFPILARTFLDWDFQTEPSANYCLAMRNNQCRWPRGKVLGGSSVLNGMYYVRGNKRDYDSWAALGNTGWDHESVLPYFQVSEDIRIEDLRDSPYHHKGGYLTVERYRHIVPVTDYFVHTGEELGYTTRDMNGASQTGFMYAQGTLRDGLRCSTAKAFLRPASKRRNLHVSLESFVEKILVKNDGMSKVAHGVRFRRSARHFVVRAKREIILSAGTIQSPQLLMLSGIGPRDHLETMKIPVVHHASGVGQNLQDHVSLSRRYMVDAPPNMSEPDDFTLRLYVSVSMNTLQEMIHNNSGLLYTNPVGGAMAFINSKYADEKLDYPDVQLLFSGSSPILETGVVTPYEDIDPNLAVGLYDNTMSHQAVNIFAILLRPRSRGYIKLKSADPYNAPEIVPNYFDDPRDLQVLVDSARLLEEVSRTRTMREINMRPDPNLMPNCSQYDVSSDQYWVCYVRYLTRTIYHPAGTCKMGPANDSQAVVDARLRVHGVAGLRVVDASIMPTIASESPQSLSNCYRNIESKIKVQILMAGLSVINMLSSFSTGHLFVAALWYLIVNLRLDIVDKENRVHPVPTQELMHEYDYVIIGGGSAGAVLASRLSEDKDRSVLLLEAGSDETMISDVPLTYVLIQRSFMNWEYKIEPSSSYCLGLKNNQCRLPQGKILGGSSVLNAMMYIRGNKRDYDSWAALGNTGWDYQNVLPYFKVSEDARVEGLYGSPYHARGGYLTVDHFKYTPPVTDYIIRSGEELGYQVRDPNGENQTGFLYTYATVRDGLRCSTAKAFLRPVSKRKNLHVSLDSMVEKILLTKVGATKVAYGVHFLRDGEHYVVNATREVILSAGAIQSPKLLMLSGIGPRDHLEKMRIPVLQHSPGVGQNLQDHVATSVIYTIDPPSDIPDPDKFTVRLFESVTVDALREMIHNNSGLLYTTTIGSGMAFVKTKYADQTADYPDIQLIFPTSSNAKFGIISSRSEDIKLDIADALYKDILKHHTYDIVPILLRPRSRGHVKLKSADPHDLPEIVTNYFDDPHDLQVLVEGVRLIEKISRTRIMRELNVRPNPNVVPSCSQYDAWSDQYWACYIRHITGTIYHPTGTCKMGPANDSQAVVDARLRVHGIARLRVVDASIMPTIVSGNTNAPVIMIAEKAADMIKGDWSA</sequence>
<dbReference type="Gene3D" id="3.50.50.60">
    <property type="entry name" value="FAD/NAD(P)-binding domain"/>
    <property type="match status" value="2"/>
</dbReference>
<feature type="domain" description="Glucose-methanol-choline oxidoreductase N-terminal" evidence="3">
    <location>
        <begin position="132"/>
        <end position="155"/>
    </location>
</feature>
<dbReference type="Pfam" id="PF05199">
    <property type="entry name" value="GMC_oxred_C"/>
    <property type="match status" value="2"/>
</dbReference>
<dbReference type="OMA" id="IPGANTM"/>
<dbReference type="PROSITE" id="PS00623">
    <property type="entry name" value="GMC_OXRED_1"/>
    <property type="match status" value="2"/>
</dbReference>
<dbReference type="SUPFAM" id="SSF54373">
    <property type="entry name" value="FAD-linked reductases, C-terminal domain"/>
    <property type="match status" value="2"/>
</dbReference>
<dbReference type="InterPro" id="IPR007867">
    <property type="entry name" value="GMC_OxRtase_C"/>
</dbReference>
<keyword evidence="2" id="KW-0274">FAD</keyword>
<dbReference type="OrthoDB" id="269227at2759"/>
<comment type="similarity">
    <text evidence="1 2">Belongs to the GMC oxidoreductase family.</text>
</comment>
<evidence type="ECO:0000259" key="3">
    <source>
        <dbReference type="PROSITE" id="PS00623"/>
    </source>
</evidence>
<accession>E2BJJ8</accession>
<dbReference type="InParanoid" id="E2BJJ8"/>
<dbReference type="STRING" id="610380.E2BJJ8"/>
<organism evidence="6">
    <name type="scientific">Harpegnathos saltator</name>
    <name type="common">Jerdon's jumping ant</name>
    <dbReference type="NCBI Taxonomy" id="610380"/>
    <lineage>
        <taxon>Eukaryota</taxon>
        <taxon>Metazoa</taxon>
        <taxon>Ecdysozoa</taxon>
        <taxon>Arthropoda</taxon>
        <taxon>Hexapoda</taxon>
        <taxon>Insecta</taxon>
        <taxon>Pterygota</taxon>
        <taxon>Neoptera</taxon>
        <taxon>Endopterygota</taxon>
        <taxon>Hymenoptera</taxon>
        <taxon>Apocrita</taxon>
        <taxon>Aculeata</taxon>
        <taxon>Formicoidea</taxon>
        <taxon>Formicidae</taxon>
        <taxon>Ponerinae</taxon>
        <taxon>Ponerini</taxon>
        <taxon>Harpegnathos</taxon>
    </lineage>
</organism>
<dbReference type="AlphaFoldDB" id="E2BJJ8"/>
<dbReference type="EMBL" id="GL448571">
    <property type="protein sequence ID" value="EFN84155.1"/>
    <property type="molecule type" value="Genomic_DNA"/>
</dbReference>
<evidence type="ECO:0000259" key="4">
    <source>
        <dbReference type="PROSITE" id="PS00624"/>
    </source>
</evidence>
<dbReference type="Proteomes" id="UP000008237">
    <property type="component" value="Unassembled WGS sequence"/>
</dbReference>
<feature type="domain" description="Glucose-methanol-choline oxidoreductase N-terminal" evidence="4">
    <location>
        <begin position="310"/>
        <end position="324"/>
    </location>
</feature>
<keyword evidence="6" id="KW-1185">Reference proteome</keyword>
<dbReference type="Gene3D" id="3.30.560.10">
    <property type="entry name" value="Glucose Oxidase, domain 3"/>
    <property type="match status" value="2"/>
</dbReference>
<dbReference type="PANTHER" id="PTHR11552">
    <property type="entry name" value="GLUCOSE-METHANOL-CHOLINE GMC OXIDOREDUCTASE"/>
    <property type="match status" value="1"/>
</dbReference>
<dbReference type="InterPro" id="IPR036188">
    <property type="entry name" value="FAD/NAD-bd_sf"/>
</dbReference>
<dbReference type="PANTHER" id="PTHR11552:SF186">
    <property type="entry name" value="GLUCOSE-METHANOL-CHOLINE OXIDOREDUCTASE N-TERMINAL DOMAIN-CONTAINING PROTEIN"/>
    <property type="match status" value="1"/>
</dbReference>
<dbReference type="SUPFAM" id="SSF51905">
    <property type="entry name" value="FAD/NAD(P)-binding domain"/>
    <property type="match status" value="2"/>
</dbReference>
<dbReference type="InterPro" id="IPR012132">
    <property type="entry name" value="GMC_OxRdtase"/>
</dbReference>
<proteinExistence type="inferred from homology"/>